<evidence type="ECO:0000256" key="11">
    <source>
        <dbReference type="SAM" id="MobiDB-lite"/>
    </source>
</evidence>
<dbReference type="SMART" id="SM00320">
    <property type="entry name" value="WD40"/>
    <property type="match status" value="5"/>
</dbReference>
<feature type="region of interest" description="Disordered" evidence="11">
    <location>
        <begin position="1492"/>
        <end position="1515"/>
    </location>
</feature>
<dbReference type="FunFam" id="1.10.510.10:FF:000497">
    <property type="entry name" value="Phosphoinositide 3-kinase regulatory subunit"/>
    <property type="match status" value="1"/>
</dbReference>
<dbReference type="InterPro" id="IPR008271">
    <property type="entry name" value="Ser/Thr_kinase_AS"/>
</dbReference>
<dbReference type="STRING" id="1054147.F4PUG5"/>
<dbReference type="SMART" id="SM00220">
    <property type="entry name" value="S_TKc"/>
    <property type="match status" value="1"/>
</dbReference>
<dbReference type="OMA" id="ATNTCRI"/>
<evidence type="ECO:0000256" key="8">
    <source>
        <dbReference type="ARBA" id="ARBA00022840"/>
    </source>
</evidence>
<feature type="region of interest" description="Disordered" evidence="11">
    <location>
        <begin position="353"/>
        <end position="378"/>
    </location>
</feature>
<protein>
    <recommendedName>
        <fullName evidence="1">non-specific serine/threonine protein kinase</fullName>
        <ecNumber evidence="1">2.7.11.1</ecNumber>
    </recommendedName>
</protein>
<evidence type="ECO:0000256" key="1">
    <source>
        <dbReference type="ARBA" id="ARBA00012513"/>
    </source>
</evidence>
<dbReference type="GO" id="GO:0016236">
    <property type="term" value="P:macroautophagy"/>
    <property type="evidence" value="ECO:0007669"/>
    <property type="project" value="InterPro"/>
</dbReference>
<dbReference type="Pfam" id="PF00069">
    <property type="entry name" value="Pkinase"/>
    <property type="match status" value="1"/>
</dbReference>
<dbReference type="KEGG" id="dfa:DFA_00907"/>
<gene>
    <name evidence="13" type="primary">vps15</name>
    <name evidence="13" type="ORF">DFA_00907</name>
</gene>
<evidence type="ECO:0000256" key="3">
    <source>
        <dbReference type="ARBA" id="ARBA00022574"/>
    </source>
</evidence>
<keyword evidence="4" id="KW-0808">Transferase</keyword>
<keyword evidence="7" id="KW-0418">Kinase</keyword>
<dbReference type="Pfam" id="PF22956">
    <property type="entry name" value="VPS15-like_hel"/>
    <property type="match status" value="1"/>
</dbReference>
<dbReference type="Gene3D" id="2.130.10.10">
    <property type="entry name" value="YVTN repeat-like/Quinoprotein amine dehydrogenase"/>
    <property type="match status" value="2"/>
</dbReference>
<feature type="region of interest" description="Disordered" evidence="11">
    <location>
        <begin position="407"/>
        <end position="428"/>
    </location>
</feature>
<feature type="region of interest" description="Disordered" evidence="11">
    <location>
        <begin position="1015"/>
        <end position="1055"/>
    </location>
</feature>
<dbReference type="PROSITE" id="PS50294">
    <property type="entry name" value="WD_REPEATS_REGION"/>
    <property type="match status" value="2"/>
</dbReference>
<dbReference type="InterPro" id="IPR045162">
    <property type="entry name" value="Vps15-like"/>
</dbReference>
<evidence type="ECO:0000256" key="10">
    <source>
        <dbReference type="PROSITE-ProRule" id="PRU00221"/>
    </source>
</evidence>
<keyword evidence="2" id="KW-0723">Serine/threonine-protein kinase</keyword>
<evidence type="ECO:0000313" key="14">
    <source>
        <dbReference type="Proteomes" id="UP000007797"/>
    </source>
</evidence>
<keyword evidence="5" id="KW-0677">Repeat</keyword>
<organism evidence="13 14">
    <name type="scientific">Cavenderia fasciculata</name>
    <name type="common">Slime mold</name>
    <name type="synonym">Dictyostelium fasciculatum</name>
    <dbReference type="NCBI Taxonomy" id="261658"/>
    <lineage>
        <taxon>Eukaryota</taxon>
        <taxon>Amoebozoa</taxon>
        <taxon>Evosea</taxon>
        <taxon>Eumycetozoa</taxon>
        <taxon>Dictyostelia</taxon>
        <taxon>Acytosteliales</taxon>
        <taxon>Cavenderiaceae</taxon>
        <taxon>Cavenderia</taxon>
    </lineage>
</organism>
<dbReference type="GO" id="GO:0004674">
    <property type="term" value="F:protein serine/threonine kinase activity"/>
    <property type="evidence" value="ECO:0007669"/>
    <property type="project" value="UniProtKB-KW"/>
</dbReference>
<accession>F4PUG5</accession>
<dbReference type="SUPFAM" id="SSF50978">
    <property type="entry name" value="WD40 repeat-like"/>
    <property type="match status" value="1"/>
</dbReference>
<keyword evidence="3 10" id="KW-0853">WD repeat</keyword>
<reference evidence="14" key="1">
    <citation type="journal article" date="2011" name="Genome Res.">
        <title>Phylogeny-wide analysis of social amoeba genomes highlights ancient origins for complex intercellular communication.</title>
        <authorList>
            <person name="Heidel A.J."/>
            <person name="Lawal H.M."/>
            <person name="Felder M."/>
            <person name="Schilde C."/>
            <person name="Helps N.R."/>
            <person name="Tunggal B."/>
            <person name="Rivero F."/>
            <person name="John U."/>
            <person name="Schleicher M."/>
            <person name="Eichinger L."/>
            <person name="Platzer M."/>
            <person name="Noegel A.A."/>
            <person name="Schaap P."/>
            <person name="Gloeckner G."/>
        </authorList>
    </citation>
    <scope>NUCLEOTIDE SEQUENCE [LARGE SCALE GENOMIC DNA]</scope>
    <source>
        <strain evidence="14">SH3</strain>
    </source>
</reference>
<dbReference type="PROSITE" id="PS50077">
    <property type="entry name" value="HEAT_REPEAT"/>
    <property type="match status" value="2"/>
</dbReference>
<dbReference type="GO" id="GO:0034272">
    <property type="term" value="C:phosphatidylinositol 3-kinase complex, class III, type II"/>
    <property type="evidence" value="ECO:0007669"/>
    <property type="project" value="TreeGrafter"/>
</dbReference>
<dbReference type="GO" id="GO:0045324">
    <property type="term" value="P:late endosome to vacuole transport"/>
    <property type="evidence" value="ECO:0007669"/>
    <property type="project" value="InterPro"/>
</dbReference>
<evidence type="ECO:0000256" key="4">
    <source>
        <dbReference type="ARBA" id="ARBA00022679"/>
    </source>
</evidence>
<feature type="repeat" description="HEAT" evidence="9">
    <location>
        <begin position="670"/>
        <end position="708"/>
    </location>
</feature>
<dbReference type="GeneID" id="14872658"/>
<keyword evidence="6" id="KW-0547">Nucleotide-binding</keyword>
<proteinExistence type="predicted"/>
<evidence type="ECO:0000313" key="13">
    <source>
        <dbReference type="EMBL" id="EGG21037.1"/>
    </source>
</evidence>
<feature type="repeat" description="WD" evidence="10">
    <location>
        <begin position="1656"/>
        <end position="1689"/>
    </location>
</feature>
<dbReference type="PANTHER" id="PTHR17583:SF0">
    <property type="entry name" value="PHOSPHOINOSITIDE 3-KINASE REGULATORY SUBUNIT 4"/>
    <property type="match status" value="1"/>
</dbReference>
<keyword evidence="8" id="KW-0067">ATP-binding</keyword>
<feature type="compositionally biased region" description="Low complexity" evidence="11">
    <location>
        <begin position="1626"/>
        <end position="1656"/>
    </location>
</feature>
<evidence type="ECO:0000256" key="6">
    <source>
        <dbReference type="ARBA" id="ARBA00022741"/>
    </source>
</evidence>
<dbReference type="GO" id="GO:0006623">
    <property type="term" value="P:protein targeting to vacuole"/>
    <property type="evidence" value="ECO:0007669"/>
    <property type="project" value="TreeGrafter"/>
</dbReference>
<dbReference type="InterPro" id="IPR011009">
    <property type="entry name" value="Kinase-like_dom_sf"/>
</dbReference>
<evidence type="ECO:0000259" key="12">
    <source>
        <dbReference type="PROSITE" id="PS50011"/>
    </source>
</evidence>
<keyword evidence="14" id="KW-1185">Reference proteome</keyword>
<evidence type="ECO:0000256" key="2">
    <source>
        <dbReference type="ARBA" id="ARBA00022527"/>
    </source>
</evidence>
<dbReference type="CDD" id="cd13980">
    <property type="entry name" value="STKc_Vps15"/>
    <property type="match status" value="1"/>
</dbReference>
<dbReference type="InterPro" id="IPR021133">
    <property type="entry name" value="HEAT_type_2"/>
</dbReference>
<feature type="repeat" description="HEAT" evidence="9">
    <location>
        <begin position="512"/>
        <end position="545"/>
    </location>
</feature>
<dbReference type="GO" id="GO:0071561">
    <property type="term" value="C:nucleus-vacuole junction"/>
    <property type="evidence" value="ECO:0007669"/>
    <property type="project" value="TreeGrafter"/>
</dbReference>
<dbReference type="GO" id="GO:0005524">
    <property type="term" value="F:ATP binding"/>
    <property type="evidence" value="ECO:0007669"/>
    <property type="project" value="UniProtKB-KW"/>
</dbReference>
<dbReference type="InterPro" id="IPR016024">
    <property type="entry name" value="ARM-type_fold"/>
</dbReference>
<dbReference type="PROSITE" id="PS50011">
    <property type="entry name" value="PROTEIN_KINASE_DOM"/>
    <property type="match status" value="1"/>
</dbReference>
<feature type="repeat" description="WD" evidence="10">
    <location>
        <begin position="1129"/>
        <end position="1161"/>
    </location>
</feature>
<evidence type="ECO:0000256" key="7">
    <source>
        <dbReference type="ARBA" id="ARBA00022777"/>
    </source>
</evidence>
<dbReference type="EMBL" id="GL883010">
    <property type="protein sequence ID" value="EGG21037.1"/>
    <property type="molecule type" value="Genomic_DNA"/>
</dbReference>
<dbReference type="GO" id="GO:0034271">
    <property type="term" value="C:phosphatidylinositol 3-kinase complex, class III, type I"/>
    <property type="evidence" value="ECO:0007669"/>
    <property type="project" value="TreeGrafter"/>
</dbReference>
<dbReference type="Proteomes" id="UP000007797">
    <property type="component" value="Unassembled WGS sequence"/>
</dbReference>
<dbReference type="Gene3D" id="1.10.510.10">
    <property type="entry name" value="Transferase(Phosphotransferase) domain 1"/>
    <property type="match status" value="1"/>
</dbReference>
<name>F4PUG5_CACFS</name>
<feature type="domain" description="Protein kinase" evidence="12">
    <location>
        <begin position="21"/>
        <end position="300"/>
    </location>
</feature>
<dbReference type="OrthoDB" id="242910at2759"/>
<dbReference type="RefSeq" id="XP_004358887.1">
    <property type="nucleotide sequence ID" value="XM_004358830.1"/>
</dbReference>
<sequence>MGNVVGAPITSDYLEDEIGPIVSQFSMGNGRFLKTLKAIHDLEGHVIVKIYKKRHNKESLIDYKRALEEIKGNFETLVNLMPYQNFLETDRSGYLIRQYFSNNLYDRLSTRPFLSTIEKKFITFQMLSALIQAFFKGVSHGDIKCENIMVTTTNWIYLADFASYKPTFIPEDNPADFSYYFDTSGRRTCYIAPERFYETNKGEPKGQLTPQMDVFSLGCVIGELFTDGTPLFDFSQMLSYRKGDYNPEPVIRKINDIHIQSLIIHMIQRDPKLRYLPERYVADWAGKAFPKYFSFVHSFIRSLSNLDHDDRIQCIIDKFDELLNIFQNLPKPSQPQPSQPLQQQQQPNQFNIGQQIKQQQQQQQSSGSSSGSNNTIDSGDLQSNITNILWESEKFINECDKLNQQSQLHGKTNLSSSGSGNQTTPIISSKEKSFIDDVKILPTTGMNILKQASLERKPVEQYPVVEGLDLLLSVIYPSLRHCQYPQTKVKCIGDLLVKFAQHLSDECRLQKIIPYIISMISQDQPTLVRVEALRSLSKVIEMIESFPPSDSMIFSQYIFPSLSQITEGSDELVRIAFAEILPNLAMTAKRFLEIAQDQHLSRDQHLDSERKDIQKYKVYDADLSDLQELFFNKVSDLLTKDSCNTVKRVILSDIYRLCLFFGRAKTNDLVLPLITTFLNDKDWQLRSSFFENIVAVCTIVGSGSLESFIYPMTLEALTDEEENVTERAIAALCELTDLGLFRKAILLEILSRSSPLLLHPNDWIRYGTISLISKIATKLSKTDIYCYLKPRIQPYLITDSSSDNIAESNLFQLLIPPISRESFNTIINHVHRNPHQKEMNYNNQGSYRKIKDVVGSSAANVAEQIKQMSVDQIEEIPEDFQFLKQLAIPDMDQIKIIKIFDYIRSKKIFSKLEDMNNDTFVVDTNYQPMSSKRNQTQEKIVRVAKLRNDTPNINSAVSTSTANLGSTIGSTGIGSSTPININNQLPNTNPLSNSLPTSGNNMVNNSSPSNTNLLINSGPSSLPASTAIPSPMPSTTPTASIPTTSSNNTPSSNQQQEIVGIQELSIVNKKFTLNPSAGENVLSVETTNDCYLRAPPSIPDLGGYSEYGVSGAPGQLTTWKPAGILVSHFIEHKDSVNEIQVSSDNLFFASCSNDGTVKIWDCLRMEKGVTNRARQTYNSQEGRITSISICEKSHTIASASDKGSIHIFRVGIGGKQKNGNIKYPGLSTVKNILDCEGNIISVDHFNTNSSSIVTYATSKGGIHGWDLRSQQEAFHLSNQMSLGLIQSFLIDPNRNWLVTATSRGFLTCWDLRFEIPLYSERVTNGRIYKMSPYYGPRFSSDSWIFVASESKDNVVVWDLSSKTTTKIFRRGYIDGDQIQQSQQPSQPSQQPSQQPQPVAQSQGSAIFNPVGGIINQMTSFMINPLTSSSIFGAIGGNNNSQSNLATSSLSEYDFGIDSIKPSQMSSNTSSPVLNRNNSGHFLSNSVILSSNTMTTPSSSSSTSSSLTGTPINNSGNNNVVIGGGTGTAAGTAGSTTTTTIDRKTPSIRAILSPPQCTYLITAGDDKRIKYWDWDNPTTNSYYISPGRDPLPPFTNKVSFKTNGTQIQEELWSSTDQYSSANNPVYSRPSTISSITSSSSSTGATSSSKPKTPTTPTIHHQETILDLKVMEVPQPMLISASADGIIKVWK</sequence>
<dbReference type="InterPro" id="IPR011989">
    <property type="entry name" value="ARM-like"/>
</dbReference>
<dbReference type="InterPro" id="IPR036322">
    <property type="entry name" value="WD40_repeat_dom_sf"/>
</dbReference>
<dbReference type="SUPFAM" id="SSF48371">
    <property type="entry name" value="ARM repeat"/>
    <property type="match status" value="1"/>
</dbReference>
<feature type="compositionally biased region" description="Polar residues" evidence="11">
    <location>
        <begin position="407"/>
        <end position="427"/>
    </location>
</feature>
<evidence type="ECO:0000256" key="5">
    <source>
        <dbReference type="ARBA" id="ARBA00022737"/>
    </source>
</evidence>
<dbReference type="InterPro" id="IPR000719">
    <property type="entry name" value="Prot_kinase_dom"/>
</dbReference>
<dbReference type="Pfam" id="PF00400">
    <property type="entry name" value="WD40"/>
    <property type="match status" value="2"/>
</dbReference>
<dbReference type="InterPro" id="IPR015943">
    <property type="entry name" value="WD40/YVTN_repeat-like_dom_sf"/>
</dbReference>
<dbReference type="Gene3D" id="1.25.10.10">
    <property type="entry name" value="Leucine-rich Repeat Variant"/>
    <property type="match status" value="2"/>
</dbReference>
<dbReference type="InterPro" id="IPR001680">
    <property type="entry name" value="WD40_rpt"/>
</dbReference>
<dbReference type="SUPFAM" id="SSF56112">
    <property type="entry name" value="Protein kinase-like (PK-like)"/>
    <property type="match status" value="1"/>
</dbReference>
<evidence type="ECO:0000256" key="9">
    <source>
        <dbReference type="PROSITE-ProRule" id="PRU00103"/>
    </source>
</evidence>
<dbReference type="PROSITE" id="PS00108">
    <property type="entry name" value="PROTEIN_KINASE_ST"/>
    <property type="match status" value="1"/>
</dbReference>
<feature type="region of interest" description="Disordered" evidence="11">
    <location>
        <begin position="1617"/>
        <end position="1658"/>
    </location>
</feature>
<dbReference type="GO" id="GO:0005770">
    <property type="term" value="C:late endosome"/>
    <property type="evidence" value="ECO:0007669"/>
    <property type="project" value="TreeGrafter"/>
</dbReference>
<dbReference type="EC" id="2.7.11.1" evidence="1"/>
<feature type="region of interest" description="Disordered" evidence="11">
    <location>
        <begin position="1378"/>
        <end position="1401"/>
    </location>
</feature>
<feature type="compositionally biased region" description="Low complexity" evidence="11">
    <location>
        <begin position="1023"/>
        <end position="1053"/>
    </location>
</feature>
<feature type="region of interest" description="Disordered" evidence="11">
    <location>
        <begin position="328"/>
        <end position="347"/>
    </location>
</feature>
<dbReference type="InterPro" id="IPR055231">
    <property type="entry name" value="2AA_helical"/>
</dbReference>
<dbReference type="PROSITE" id="PS50082">
    <property type="entry name" value="WD_REPEATS_2"/>
    <property type="match status" value="2"/>
</dbReference>
<dbReference type="PANTHER" id="PTHR17583">
    <property type="entry name" value="PHOSPHOINOSITIDE 3-KINASE REGULATORY SUBUNIT 4"/>
    <property type="match status" value="1"/>
</dbReference>